<name>A0A1I7WFP5_HETBA</name>
<feature type="transmembrane region" description="Helical" evidence="1">
    <location>
        <begin position="34"/>
        <end position="57"/>
    </location>
</feature>
<dbReference type="WBParaSite" id="Hba_03790">
    <property type="protein sequence ID" value="Hba_03790"/>
    <property type="gene ID" value="Hba_03790"/>
</dbReference>
<proteinExistence type="predicted"/>
<protein>
    <submittedName>
        <fullName evidence="3">Uncharacterized protein</fullName>
    </submittedName>
</protein>
<dbReference type="Proteomes" id="UP000095283">
    <property type="component" value="Unplaced"/>
</dbReference>
<keyword evidence="2" id="KW-1185">Reference proteome</keyword>
<evidence type="ECO:0000256" key="1">
    <source>
        <dbReference type="SAM" id="Phobius"/>
    </source>
</evidence>
<reference evidence="3" key="1">
    <citation type="submission" date="2016-11" db="UniProtKB">
        <authorList>
            <consortium name="WormBaseParasite"/>
        </authorList>
    </citation>
    <scope>IDENTIFICATION</scope>
</reference>
<keyword evidence="1" id="KW-1133">Transmembrane helix</keyword>
<dbReference type="AlphaFoldDB" id="A0A1I7WFP5"/>
<keyword evidence="1" id="KW-0472">Membrane</keyword>
<organism evidence="2 3">
    <name type="scientific">Heterorhabditis bacteriophora</name>
    <name type="common">Entomopathogenic nematode worm</name>
    <dbReference type="NCBI Taxonomy" id="37862"/>
    <lineage>
        <taxon>Eukaryota</taxon>
        <taxon>Metazoa</taxon>
        <taxon>Ecdysozoa</taxon>
        <taxon>Nematoda</taxon>
        <taxon>Chromadorea</taxon>
        <taxon>Rhabditida</taxon>
        <taxon>Rhabditina</taxon>
        <taxon>Rhabditomorpha</taxon>
        <taxon>Strongyloidea</taxon>
        <taxon>Heterorhabditidae</taxon>
        <taxon>Heterorhabditis</taxon>
    </lineage>
</organism>
<accession>A0A1I7WFP5</accession>
<sequence length="63" mass="7808">MHTVHLFLRYFLYIRIRVHNFISVSKRLFSKAQIIQFAVSFFPKVTFFFKLLVFFLYTHFSRI</sequence>
<keyword evidence="1" id="KW-0812">Transmembrane</keyword>
<evidence type="ECO:0000313" key="2">
    <source>
        <dbReference type="Proteomes" id="UP000095283"/>
    </source>
</evidence>
<evidence type="ECO:0000313" key="3">
    <source>
        <dbReference type="WBParaSite" id="Hba_03790"/>
    </source>
</evidence>